<name>A0A8S2GHT4_9BILA</name>
<reference evidence="3" key="1">
    <citation type="submission" date="2021-02" db="EMBL/GenBank/DDBJ databases">
        <authorList>
            <person name="Nowell W R."/>
        </authorList>
    </citation>
    <scope>NUCLEOTIDE SEQUENCE</scope>
</reference>
<feature type="compositionally biased region" description="Polar residues" evidence="1">
    <location>
        <begin position="144"/>
        <end position="154"/>
    </location>
</feature>
<feature type="region of interest" description="Disordered" evidence="1">
    <location>
        <begin position="979"/>
        <end position="1005"/>
    </location>
</feature>
<feature type="compositionally biased region" description="Low complexity" evidence="1">
    <location>
        <begin position="986"/>
        <end position="1005"/>
    </location>
</feature>
<dbReference type="Proteomes" id="UP000682733">
    <property type="component" value="Unassembled WGS sequence"/>
</dbReference>
<accession>A0A8S2GHT4</accession>
<comment type="caution">
    <text evidence="3">The sequence shown here is derived from an EMBL/GenBank/DDBJ whole genome shotgun (WGS) entry which is preliminary data.</text>
</comment>
<feature type="region of interest" description="Disordered" evidence="1">
    <location>
        <begin position="252"/>
        <end position="275"/>
    </location>
</feature>
<feature type="compositionally biased region" description="Basic and acidic residues" evidence="1">
    <location>
        <begin position="101"/>
        <end position="116"/>
    </location>
</feature>
<protein>
    <submittedName>
        <fullName evidence="3">Uncharacterized protein</fullName>
    </submittedName>
</protein>
<organism evidence="3 4">
    <name type="scientific">Didymodactylos carnosus</name>
    <dbReference type="NCBI Taxonomy" id="1234261"/>
    <lineage>
        <taxon>Eukaryota</taxon>
        <taxon>Metazoa</taxon>
        <taxon>Spiralia</taxon>
        <taxon>Gnathifera</taxon>
        <taxon>Rotifera</taxon>
        <taxon>Eurotatoria</taxon>
        <taxon>Bdelloidea</taxon>
        <taxon>Philodinida</taxon>
        <taxon>Philodinidae</taxon>
        <taxon>Didymodactylos</taxon>
    </lineage>
</organism>
<evidence type="ECO:0000313" key="4">
    <source>
        <dbReference type="Proteomes" id="UP000682733"/>
    </source>
</evidence>
<sequence length="1493" mass="169058">MNNSARNERKRPISQRTSLPPAKRFSTITSSSCSLSRQQTRSNDRKIATPKSTPTSKENSRKQTPLSPSYLRRSERCESSSSSSVHSTEKTKYSSSLPSSSHDRYPKSNSKLDNRLSRNSRRRASRSSSSSRSSSLERRDRTVRNATAQKTTIEIKNGDDDFSSLPMSKDTCATRSSTLRPLNDLQKQPSSMNEIKAIPATKTDIPIAVSSENNSKKIIAIDKPYKKPTTQLPSQTHQPVEAKNPFNVAVSSPSAQTITQKKEEKSSRLGTLSKPSTIKTQERKIVLTQTSVKEQNGTKITLSELKCNKSSDDKDKTITMTSAVKEKKNENSKIYHGLVDYPDESEDETDKHKHQRQCEKQGDKPISTDCNNNNDLLKKRSTDNVIIQPPNTNIDDKKLPKKVNLKVLKLVSQTASVTTPTVITANNIKMLSSDNLFSSALRVPTKIKLTKTIEQQEDKKPNNSNNAVIFERKKSISYASPDLLSDTSLNTTYECEKEECLSIKKDENHFKPDALDESLSIVSDTVSLTSVSIPQTKLKITQQEENNEQIPLSPPSSIKSPLIKNEYNTQTYAYEKSDEAQDLNISNVEQEAEKISSIAVTSPQVVDDKPQDNFHIPPTIELSPNSLSSSPDLSSNSFSDDEKKAMNSYKRRYRSLSSSLAACFDCRPSLSSTTPVKSKSLTRIKPLPSSTMLSAKQDEIVCENNQQEPQLERKLTIEKQLNKTKVSNGRIIKITKRQYKKRQSAVSRIQQQTQPIEDDEERSAIIKAVMDQLIRSTEMEMVNFLLMAKRSTATDRNQLVTSYCEYSSKPLSLNVEQPPIFNTTLLSTLSTSNKQLSLEENKSLEFSSTTVKNTINCNENVEMTKVAQCNHECPINCYQHHAVASSPLVQEDIAVSSGRQPVVLTEIQLDELAYLLHANVHRSDIEKISDTNKVEERMRDLWRSMSTTKKKAYYTRVLNLHKRPNRGVVVVPADEIGNSTTPILQPPTTSVSPSTITPPLSSTPTSTINPFVSTHRSPSPLLFQSISTPVNVEFDMLMQKNDTSPSQKQHPQEQIIEIAPSIAYVDPQQSKSFIFKDIIDELIKGSKGLDKLCQPSSVLNSIQHFIQSSQEKQIDTLKKLEKDAEKKCAIQFTRATLFWRQRVTYFLTKHSSTAVIEYTNEIERIVKYYYLLVLCKYLFWKCSLDNKFLFLFFLKALNFRRQEKEFENTLTTFMNEKLTFKDTLRSSTITDILNELANNPLLSNDFLSSQSIVINNIEYALPSIHNTELECEIIEQMKNDDVVETTISFLDVDEVANFLSCCDRMFSMTHSNMNACAAPYCSHYPPQQPMFNQYQQPILPQQYTNNVCYFASPPLSTMNPAMNYFESPYILAHESTHPSYYNPSLYPATQYSVIQQSQQQQQQQQQQYYQSFQQHAFDCYYPSTTVGCQTQHHNPFHHAQQQQYHQQLEADVSFRRAASLNRKYTYSNNAQQQQQLTATTVASSTTTQAMSPT</sequence>
<feature type="compositionally biased region" description="Polar residues" evidence="1">
    <location>
        <begin position="50"/>
        <end position="67"/>
    </location>
</feature>
<proteinExistence type="predicted"/>
<feature type="region of interest" description="Disordered" evidence="1">
    <location>
        <begin position="1"/>
        <end position="169"/>
    </location>
</feature>
<feature type="compositionally biased region" description="Low complexity" evidence="1">
    <location>
        <begin position="24"/>
        <end position="41"/>
    </location>
</feature>
<feature type="region of interest" description="Disordered" evidence="1">
    <location>
        <begin position="599"/>
        <end position="641"/>
    </location>
</feature>
<feature type="compositionally biased region" description="Basic and acidic residues" evidence="1">
    <location>
        <begin position="1"/>
        <end position="11"/>
    </location>
</feature>
<feature type="region of interest" description="Disordered" evidence="1">
    <location>
        <begin position="341"/>
        <end position="372"/>
    </location>
</feature>
<dbReference type="EMBL" id="CAJOBA010000027">
    <property type="protein sequence ID" value="CAF3496019.1"/>
    <property type="molecule type" value="Genomic_DNA"/>
</dbReference>
<evidence type="ECO:0000313" key="2">
    <source>
        <dbReference type="EMBL" id="CAF0723658.1"/>
    </source>
</evidence>
<gene>
    <name evidence="2" type="ORF">OVA965_LOCUS243</name>
    <name evidence="3" type="ORF">TMI583_LOCUS243</name>
</gene>
<evidence type="ECO:0000313" key="3">
    <source>
        <dbReference type="EMBL" id="CAF3496019.1"/>
    </source>
</evidence>
<dbReference type="EMBL" id="CAJNOK010000027">
    <property type="protein sequence ID" value="CAF0723658.1"/>
    <property type="molecule type" value="Genomic_DNA"/>
</dbReference>
<feature type="compositionally biased region" description="Low complexity" evidence="1">
    <location>
        <begin position="622"/>
        <end position="638"/>
    </location>
</feature>
<dbReference type="Proteomes" id="UP000677228">
    <property type="component" value="Unassembled WGS sequence"/>
</dbReference>
<evidence type="ECO:0000256" key="1">
    <source>
        <dbReference type="SAM" id="MobiDB-lite"/>
    </source>
</evidence>